<gene>
    <name evidence="2" type="ORF">RSO01_66380</name>
</gene>
<reference evidence="2 3" key="1">
    <citation type="submission" date="2019-07" db="EMBL/GenBank/DDBJ databases">
        <title>Whole genome shotgun sequence of Reyranella soli NBRC 108950.</title>
        <authorList>
            <person name="Hosoyama A."/>
            <person name="Uohara A."/>
            <person name="Ohji S."/>
            <person name="Ichikawa N."/>
        </authorList>
    </citation>
    <scope>NUCLEOTIDE SEQUENCE [LARGE SCALE GENOMIC DNA]</scope>
    <source>
        <strain evidence="2 3">NBRC 108950</strain>
    </source>
</reference>
<dbReference type="PANTHER" id="PTHR33490:SF1">
    <property type="entry name" value="SLL1233 PROTEIN"/>
    <property type="match status" value="1"/>
</dbReference>
<dbReference type="PANTHER" id="PTHR33490">
    <property type="entry name" value="BLR5614 PROTEIN-RELATED"/>
    <property type="match status" value="1"/>
</dbReference>
<evidence type="ECO:0000259" key="1">
    <source>
        <dbReference type="SMART" id="SM00460"/>
    </source>
</evidence>
<dbReference type="InterPro" id="IPR038765">
    <property type="entry name" value="Papain-like_cys_pep_sf"/>
</dbReference>
<dbReference type="RefSeq" id="WP_147154854.1">
    <property type="nucleotide sequence ID" value="NZ_BKAJ01000132.1"/>
</dbReference>
<dbReference type="OrthoDB" id="9804023at2"/>
<organism evidence="2 3">
    <name type="scientific">Reyranella soli</name>
    <dbReference type="NCBI Taxonomy" id="1230389"/>
    <lineage>
        <taxon>Bacteria</taxon>
        <taxon>Pseudomonadati</taxon>
        <taxon>Pseudomonadota</taxon>
        <taxon>Alphaproteobacteria</taxon>
        <taxon>Hyphomicrobiales</taxon>
        <taxon>Reyranellaceae</taxon>
        <taxon>Reyranella</taxon>
    </lineage>
</organism>
<dbReference type="SMART" id="SM00460">
    <property type="entry name" value="TGc"/>
    <property type="match status" value="1"/>
</dbReference>
<dbReference type="InterPro" id="IPR002931">
    <property type="entry name" value="Transglutaminase-like"/>
</dbReference>
<protein>
    <submittedName>
        <fullName evidence="2">Transglutaminase</fullName>
    </submittedName>
</protein>
<comment type="caution">
    <text evidence="2">The sequence shown here is derived from an EMBL/GenBank/DDBJ whole genome shotgun (WGS) entry which is preliminary data.</text>
</comment>
<dbReference type="AlphaFoldDB" id="A0A512NKL5"/>
<dbReference type="SUPFAM" id="SSF54001">
    <property type="entry name" value="Cysteine proteinases"/>
    <property type="match status" value="1"/>
</dbReference>
<keyword evidence="3" id="KW-1185">Reference proteome</keyword>
<dbReference type="Pfam" id="PF01841">
    <property type="entry name" value="Transglut_core"/>
    <property type="match status" value="1"/>
</dbReference>
<dbReference type="Gene3D" id="3.10.620.30">
    <property type="match status" value="1"/>
</dbReference>
<sequence length="290" mass="31242">MTILNIRHRTTYRYREPVRLGPHRLMLRPRESRDVRLLSSTLEMTPAASVSWTNDVFGNAVATLGFTGLADGLVIDSRVAVELGASPWPVFDIAASATNYPFFYSSEERADLGLLAVPQTFDASGRLADWARGFVRGTRTDTLALLKDMVAGVAAGIGYQSREAEGTQTPLQTIDRGWGSCRDFAVLFAEAARCLGFGARIISGYLYNPDRAPIPEGSAIAAGSTHAWAEIFLPGAGWITFDPTSRAVGGYNLVPLAVGRVIAQVMPMTGTFLGMTDAYLGMSVDVEVTP</sequence>
<name>A0A512NKL5_9HYPH</name>
<evidence type="ECO:0000313" key="3">
    <source>
        <dbReference type="Proteomes" id="UP000321058"/>
    </source>
</evidence>
<dbReference type="EMBL" id="BKAJ01000132">
    <property type="protein sequence ID" value="GEP59472.1"/>
    <property type="molecule type" value="Genomic_DNA"/>
</dbReference>
<evidence type="ECO:0000313" key="2">
    <source>
        <dbReference type="EMBL" id="GEP59472.1"/>
    </source>
</evidence>
<dbReference type="Pfam" id="PF08379">
    <property type="entry name" value="Bact_transglu_N"/>
    <property type="match status" value="1"/>
</dbReference>
<dbReference type="InterPro" id="IPR013589">
    <property type="entry name" value="Bac_transglu_N"/>
</dbReference>
<feature type="domain" description="Transglutaminase-like" evidence="1">
    <location>
        <begin position="173"/>
        <end position="245"/>
    </location>
</feature>
<accession>A0A512NKL5</accession>
<dbReference type="Proteomes" id="UP000321058">
    <property type="component" value="Unassembled WGS sequence"/>
</dbReference>
<proteinExistence type="predicted"/>